<dbReference type="EMBL" id="VWSG01000003">
    <property type="protein sequence ID" value="KAA5535989.1"/>
    <property type="molecule type" value="Genomic_DNA"/>
</dbReference>
<keyword evidence="3" id="KW-1185">Reference proteome</keyword>
<evidence type="ECO:0008006" key="4">
    <source>
        <dbReference type="Google" id="ProtNLM"/>
    </source>
</evidence>
<proteinExistence type="predicted"/>
<gene>
    <name evidence="2" type="ORF">F0460_06065</name>
</gene>
<evidence type="ECO:0000313" key="2">
    <source>
        <dbReference type="EMBL" id="KAA5535989.1"/>
    </source>
</evidence>
<evidence type="ECO:0000313" key="3">
    <source>
        <dbReference type="Proteomes" id="UP000325141"/>
    </source>
</evidence>
<keyword evidence="1" id="KW-0472">Membrane</keyword>
<keyword evidence="1" id="KW-0812">Transmembrane</keyword>
<name>A0A5M6CS78_9FLAO</name>
<dbReference type="Proteomes" id="UP000325141">
    <property type="component" value="Unassembled WGS sequence"/>
</dbReference>
<protein>
    <recommendedName>
        <fullName evidence="4">Phospholipase_D-nuclease N-terminal</fullName>
    </recommendedName>
</protein>
<feature type="transmembrane region" description="Helical" evidence="1">
    <location>
        <begin position="47"/>
        <end position="69"/>
    </location>
</feature>
<organism evidence="2 3">
    <name type="scientific">Paenimyroides baculatum</name>
    <dbReference type="NCBI Taxonomy" id="2608000"/>
    <lineage>
        <taxon>Bacteria</taxon>
        <taxon>Pseudomonadati</taxon>
        <taxon>Bacteroidota</taxon>
        <taxon>Flavobacteriia</taxon>
        <taxon>Flavobacteriales</taxon>
        <taxon>Flavobacteriaceae</taxon>
        <taxon>Paenimyroides</taxon>
    </lineage>
</organism>
<sequence>MEKLINDFSIGTIMFVWQLFILLGLITAFWAMIVLAKDQRENLGIKLLVFVSFFIIPLFSSIFYLIHYYSKRKNAIR</sequence>
<reference evidence="2 3" key="1">
    <citation type="submission" date="2019-09" db="EMBL/GenBank/DDBJ databases">
        <title>Genome sequence and assembly of Flavobacterium sp.</title>
        <authorList>
            <person name="Chhetri G."/>
        </authorList>
    </citation>
    <scope>NUCLEOTIDE SEQUENCE [LARGE SCALE GENOMIC DNA]</scope>
    <source>
        <strain evidence="2 3">SNL9</strain>
    </source>
</reference>
<dbReference type="RefSeq" id="WP_150011266.1">
    <property type="nucleotide sequence ID" value="NZ_VWSG01000003.1"/>
</dbReference>
<feature type="transmembrane region" description="Helical" evidence="1">
    <location>
        <begin position="12"/>
        <end position="35"/>
    </location>
</feature>
<dbReference type="AlphaFoldDB" id="A0A5M6CS78"/>
<accession>A0A5M6CS78</accession>
<comment type="caution">
    <text evidence="2">The sequence shown here is derived from an EMBL/GenBank/DDBJ whole genome shotgun (WGS) entry which is preliminary data.</text>
</comment>
<keyword evidence="1" id="KW-1133">Transmembrane helix</keyword>
<evidence type="ECO:0000256" key="1">
    <source>
        <dbReference type="SAM" id="Phobius"/>
    </source>
</evidence>